<feature type="transmembrane region" description="Helical" evidence="6">
    <location>
        <begin position="161"/>
        <end position="183"/>
    </location>
</feature>
<feature type="transmembrane region" description="Helical" evidence="6">
    <location>
        <begin position="231"/>
        <end position="251"/>
    </location>
</feature>
<accession>A0A382NQI2</accession>
<feature type="transmembrane region" description="Helical" evidence="6">
    <location>
        <begin position="7"/>
        <end position="27"/>
    </location>
</feature>
<keyword evidence="5 6" id="KW-0472">Membrane</keyword>
<evidence type="ECO:0000256" key="1">
    <source>
        <dbReference type="ARBA" id="ARBA00004651"/>
    </source>
</evidence>
<evidence type="ECO:0000256" key="5">
    <source>
        <dbReference type="ARBA" id="ARBA00023136"/>
    </source>
</evidence>
<gene>
    <name evidence="7" type="ORF">METZ01_LOCUS314685</name>
</gene>
<evidence type="ECO:0008006" key="8">
    <source>
        <dbReference type="Google" id="ProtNLM"/>
    </source>
</evidence>
<protein>
    <recommendedName>
        <fullName evidence="8">Flippase-like domain-containing protein</fullName>
    </recommendedName>
</protein>
<name>A0A382NQI2_9ZZZZ</name>
<feature type="transmembrane region" description="Helical" evidence="6">
    <location>
        <begin position="39"/>
        <end position="57"/>
    </location>
</feature>
<evidence type="ECO:0000256" key="3">
    <source>
        <dbReference type="ARBA" id="ARBA00022692"/>
    </source>
</evidence>
<dbReference type="PANTHER" id="PTHR39087">
    <property type="entry name" value="UPF0104 MEMBRANE PROTEIN MJ1595"/>
    <property type="match status" value="1"/>
</dbReference>
<feature type="transmembrane region" description="Helical" evidence="6">
    <location>
        <begin position="263"/>
        <end position="281"/>
    </location>
</feature>
<keyword evidence="4 6" id="KW-1133">Transmembrane helix</keyword>
<dbReference type="NCBIfam" id="TIGR00374">
    <property type="entry name" value="flippase-like domain"/>
    <property type="match status" value="1"/>
</dbReference>
<reference evidence="7" key="1">
    <citation type="submission" date="2018-05" db="EMBL/GenBank/DDBJ databases">
        <authorList>
            <person name="Lanie J.A."/>
            <person name="Ng W.-L."/>
            <person name="Kazmierczak K.M."/>
            <person name="Andrzejewski T.M."/>
            <person name="Davidsen T.M."/>
            <person name="Wayne K.J."/>
            <person name="Tettelin H."/>
            <person name="Glass J.I."/>
            <person name="Rusch D."/>
            <person name="Podicherti R."/>
            <person name="Tsui H.-C.T."/>
            <person name="Winkler M.E."/>
        </authorList>
    </citation>
    <scope>NUCLEOTIDE SEQUENCE</scope>
</reference>
<dbReference type="AlphaFoldDB" id="A0A382NQI2"/>
<comment type="subcellular location">
    <subcellularLocation>
        <location evidence="1">Cell membrane</location>
        <topology evidence="1">Multi-pass membrane protein</topology>
    </subcellularLocation>
</comment>
<dbReference type="Pfam" id="PF03706">
    <property type="entry name" value="LPG_synthase_TM"/>
    <property type="match status" value="1"/>
</dbReference>
<keyword evidence="2" id="KW-1003">Cell membrane</keyword>
<feature type="non-terminal residue" evidence="7">
    <location>
        <position position="282"/>
    </location>
</feature>
<feature type="transmembrane region" description="Helical" evidence="6">
    <location>
        <begin position="127"/>
        <end position="149"/>
    </location>
</feature>
<dbReference type="GO" id="GO:0005886">
    <property type="term" value="C:plasma membrane"/>
    <property type="evidence" value="ECO:0007669"/>
    <property type="project" value="UniProtKB-SubCell"/>
</dbReference>
<evidence type="ECO:0000256" key="6">
    <source>
        <dbReference type="SAM" id="Phobius"/>
    </source>
</evidence>
<sequence length="282" mass="30711">MLIGNKAFWIGAVGSAVFLAVFVLLFVDMDTISNVLNDADYAYVMPSLLFYFLAVWFRTARWKFLLRPLIGKPKKSIYSVVIVGYMANNLIPIRIGEVIRAYYLSLREGCSTSAAFGTVAVERATDVLALLFFLGAAGLMSASGVERAFGDISSNVPGGTLVMVLAALLPFIAVFSVVLLISVSSKHNVNVFLSRILIVVGHKYRKRILAIIDRLLEGLTVVNSISDLIKVLAWSIPVWAAEAAMYYLIAMGFDLGSIFTTELEFLSAILLFTAAANLAGVF</sequence>
<organism evidence="7">
    <name type="scientific">marine metagenome</name>
    <dbReference type="NCBI Taxonomy" id="408172"/>
    <lineage>
        <taxon>unclassified sequences</taxon>
        <taxon>metagenomes</taxon>
        <taxon>ecological metagenomes</taxon>
    </lineage>
</organism>
<evidence type="ECO:0000256" key="4">
    <source>
        <dbReference type="ARBA" id="ARBA00022989"/>
    </source>
</evidence>
<proteinExistence type="predicted"/>
<keyword evidence="3 6" id="KW-0812">Transmembrane</keyword>
<evidence type="ECO:0000256" key="2">
    <source>
        <dbReference type="ARBA" id="ARBA00022475"/>
    </source>
</evidence>
<dbReference type="PANTHER" id="PTHR39087:SF2">
    <property type="entry name" value="UPF0104 MEMBRANE PROTEIN MJ1595"/>
    <property type="match status" value="1"/>
</dbReference>
<dbReference type="InterPro" id="IPR022791">
    <property type="entry name" value="L-PG_synthase/AglD"/>
</dbReference>
<evidence type="ECO:0000313" key="7">
    <source>
        <dbReference type="EMBL" id="SVC61831.1"/>
    </source>
</evidence>
<dbReference type="EMBL" id="UINC01101204">
    <property type="protein sequence ID" value="SVC61831.1"/>
    <property type="molecule type" value="Genomic_DNA"/>
</dbReference>